<evidence type="ECO:0000259" key="6">
    <source>
        <dbReference type="Pfam" id="PF00303"/>
    </source>
</evidence>
<dbReference type="GO" id="GO:0005829">
    <property type="term" value="C:cytosol"/>
    <property type="evidence" value="ECO:0007669"/>
    <property type="project" value="TreeGrafter"/>
</dbReference>
<feature type="domain" description="Thymidylate synthase/dCMP hydroxymethylase" evidence="6">
    <location>
        <begin position="67"/>
        <end position="151"/>
    </location>
</feature>
<evidence type="ECO:0000256" key="2">
    <source>
        <dbReference type="ARBA" id="ARBA00015931"/>
    </source>
</evidence>
<dbReference type="Pfam" id="PF00303">
    <property type="entry name" value="Thymidylat_synt"/>
    <property type="match status" value="2"/>
</dbReference>
<keyword evidence="8" id="KW-1185">Reference proteome</keyword>
<protein>
    <recommendedName>
        <fullName evidence="2">Thymidylate synthase</fullName>
    </recommendedName>
</protein>
<comment type="pathway">
    <text evidence="1">Pyrimidine metabolism; dTTP biosynthesis.</text>
</comment>
<evidence type="ECO:0000313" key="8">
    <source>
        <dbReference type="Proteomes" id="UP001177023"/>
    </source>
</evidence>
<gene>
    <name evidence="7" type="ORF">MSPICULIGERA_LOCUS15880</name>
</gene>
<evidence type="ECO:0000256" key="4">
    <source>
        <dbReference type="ARBA" id="ARBA00022679"/>
    </source>
</evidence>
<evidence type="ECO:0000256" key="1">
    <source>
        <dbReference type="ARBA" id="ARBA00004992"/>
    </source>
</evidence>
<dbReference type="SUPFAM" id="SSF55831">
    <property type="entry name" value="Thymidylate synthase/dCMP hydroxymethylase"/>
    <property type="match status" value="2"/>
</dbReference>
<dbReference type="InterPro" id="IPR045097">
    <property type="entry name" value="Thymidate_synth/dCMP_Mease"/>
</dbReference>
<keyword evidence="3" id="KW-0489">Methyltransferase</keyword>
<evidence type="ECO:0000256" key="5">
    <source>
        <dbReference type="SAM" id="MobiDB-lite"/>
    </source>
</evidence>
<proteinExistence type="predicted"/>
<evidence type="ECO:0000313" key="7">
    <source>
        <dbReference type="EMBL" id="CAJ0577610.1"/>
    </source>
</evidence>
<feature type="domain" description="Thymidylate synthase/dCMP hydroxymethylase" evidence="6">
    <location>
        <begin position="167"/>
        <end position="235"/>
    </location>
</feature>
<organism evidence="7 8">
    <name type="scientific">Mesorhabditis spiculigera</name>
    <dbReference type="NCBI Taxonomy" id="96644"/>
    <lineage>
        <taxon>Eukaryota</taxon>
        <taxon>Metazoa</taxon>
        <taxon>Ecdysozoa</taxon>
        <taxon>Nematoda</taxon>
        <taxon>Chromadorea</taxon>
        <taxon>Rhabditida</taxon>
        <taxon>Rhabditina</taxon>
        <taxon>Rhabditomorpha</taxon>
        <taxon>Rhabditoidea</taxon>
        <taxon>Rhabditidae</taxon>
        <taxon>Mesorhabditinae</taxon>
        <taxon>Mesorhabditis</taxon>
    </lineage>
</organism>
<dbReference type="PANTHER" id="PTHR11548:SF2">
    <property type="entry name" value="THYMIDYLATE SYNTHASE"/>
    <property type="match status" value="1"/>
</dbReference>
<dbReference type="Gene3D" id="3.30.572.10">
    <property type="entry name" value="Thymidylate synthase/dCMP hydroxymethylase domain"/>
    <property type="match status" value="2"/>
</dbReference>
<dbReference type="GO" id="GO:0006231">
    <property type="term" value="P:dTMP biosynthetic process"/>
    <property type="evidence" value="ECO:0007669"/>
    <property type="project" value="TreeGrafter"/>
</dbReference>
<feature type="compositionally biased region" description="Basic and acidic residues" evidence="5">
    <location>
        <begin position="21"/>
        <end position="36"/>
    </location>
</feature>
<feature type="non-terminal residue" evidence="7">
    <location>
        <position position="1"/>
    </location>
</feature>
<accession>A0AA36CYV2</accession>
<dbReference type="EMBL" id="CATQJA010002651">
    <property type="protein sequence ID" value="CAJ0577610.1"/>
    <property type="molecule type" value="Genomic_DNA"/>
</dbReference>
<dbReference type="GO" id="GO:0032259">
    <property type="term" value="P:methylation"/>
    <property type="evidence" value="ECO:0007669"/>
    <property type="project" value="UniProtKB-KW"/>
</dbReference>
<reference evidence="7" key="1">
    <citation type="submission" date="2023-06" db="EMBL/GenBank/DDBJ databases">
        <authorList>
            <person name="Delattre M."/>
        </authorList>
    </citation>
    <scope>NUCLEOTIDE SEQUENCE</scope>
    <source>
        <strain evidence="7">AF72</strain>
    </source>
</reference>
<sequence>MVLETIEMPWQSEFDNDDYDKENMEPEEPKQLAKENEELRRRLCKYEKLHGDIDEEIYYESNPEESQYLDQIRRIIASRGLRTDRTGTGTISLFGMQSRYSLRDGRIPLLTTKRVFWRGIAEELLWFVSGCTDANVLKAKVIWALFMDSSGVTLELSIKIVERIIPAGDFVHTLGDAHVYSNHVEALQEQLRRVPTAFPRISFAEGIKSIDDFTMEKIHLHNYNPQGTIAMKMAV</sequence>
<dbReference type="InterPro" id="IPR023451">
    <property type="entry name" value="Thymidate_synth/dCMP_Mease_dom"/>
</dbReference>
<dbReference type="InterPro" id="IPR036926">
    <property type="entry name" value="Thymidate_synth/dCMP_Mease_sf"/>
</dbReference>
<keyword evidence="4" id="KW-0808">Transferase</keyword>
<dbReference type="AlphaFoldDB" id="A0AA36CYV2"/>
<dbReference type="GO" id="GO:0004799">
    <property type="term" value="F:thymidylate synthase activity"/>
    <property type="evidence" value="ECO:0007669"/>
    <property type="project" value="TreeGrafter"/>
</dbReference>
<dbReference type="GO" id="GO:0005739">
    <property type="term" value="C:mitochondrion"/>
    <property type="evidence" value="ECO:0007669"/>
    <property type="project" value="TreeGrafter"/>
</dbReference>
<feature type="region of interest" description="Disordered" evidence="5">
    <location>
        <begin position="1"/>
        <end position="36"/>
    </location>
</feature>
<dbReference type="PANTHER" id="PTHR11548">
    <property type="entry name" value="THYMIDYLATE SYNTHASE 1"/>
    <property type="match status" value="1"/>
</dbReference>
<dbReference type="Proteomes" id="UP001177023">
    <property type="component" value="Unassembled WGS sequence"/>
</dbReference>
<name>A0AA36CYV2_9BILA</name>
<comment type="caution">
    <text evidence="7">The sequence shown here is derived from an EMBL/GenBank/DDBJ whole genome shotgun (WGS) entry which is preliminary data.</text>
</comment>
<evidence type="ECO:0000256" key="3">
    <source>
        <dbReference type="ARBA" id="ARBA00022603"/>
    </source>
</evidence>